<keyword evidence="7" id="KW-0479">Metal-binding</keyword>
<dbReference type="InterPro" id="IPR033644">
    <property type="entry name" value="Ferrochelatase_C"/>
</dbReference>
<evidence type="ECO:0000256" key="8">
    <source>
        <dbReference type="RuleBase" id="RU000607"/>
    </source>
</evidence>
<reference evidence="9 10" key="1">
    <citation type="submission" date="2021-05" db="EMBL/GenBank/DDBJ databases">
        <title>The draft genome of Geobacter pelophilus DSM 12255.</title>
        <authorList>
            <person name="Xu Z."/>
            <person name="Masuda Y."/>
            <person name="Itoh H."/>
            <person name="Senoo K."/>
        </authorList>
    </citation>
    <scope>NUCLEOTIDE SEQUENCE [LARGE SCALE GENOMIC DNA]</scope>
    <source>
        <strain evidence="9 10">DSM 12255</strain>
    </source>
</reference>
<dbReference type="InterPro" id="IPR001015">
    <property type="entry name" value="Ferrochelatase"/>
</dbReference>
<keyword evidence="2 7" id="KW-0408">Iron</keyword>
<dbReference type="EMBL" id="JAHCVJ010000002">
    <property type="protein sequence ID" value="MBT0664100.1"/>
    <property type="molecule type" value="Genomic_DNA"/>
</dbReference>
<dbReference type="HAMAP" id="MF_00323">
    <property type="entry name" value="Ferrochelatase"/>
    <property type="match status" value="1"/>
</dbReference>
<evidence type="ECO:0000256" key="7">
    <source>
        <dbReference type="HAMAP-Rule" id="MF_00323"/>
    </source>
</evidence>
<dbReference type="InterPro" id="IPR019772">
    <property type="entry name" value="Ferrochelatase_AS"/>
</dbReference>
<name>A0AAW4L3L1_9BACT</name>
<keyword evidence="7 8" id="KW-0963">Cytoplasm</keyword>
<accession>A0AAW4L3L1</accession>
<dbReference type="AlphaFoldDB" id="A0AAW4L3L1"/>
<dbReference type="GO" id="GO:0006783">
    <property type="term" value="P:heme biosynthetic process"/>
    <property type="evidence" value="ECO:0007669"/>
    <property type="project" value="UniProtKB-UniRule"/>
</dbReference>
<dbReference type="NCBIfam" id="TIGR00109">
    <property type="entry name" value="hemH"/>
    <property type="match status" value="1"/>
</dbReference>
<evidence type="ECO:0000313" key="10">
    <source>
        <dbReference type="Proteomes" id="UP000811899"/>
    </source>
</evidence>
<comment type="subcellular location">
    <subcellularLocation>
        <location evidence="7 8">Cytoplasm</location>
    </subcellularLocation>
</comment>
<comment type="function">
    <text evidence="7 8">Catalyzes the ferrous insertion into protoporphyrin IX.</text>
</comment>
<dbReference type="RefSeq" id="WP_214170865.1">
    <property type="nucleotide sequence ID" value="NZ_JAHCVJ010000002.1"/>
</dbReference>
<organism evidence="9 10">
    <name type="scientific">Geoanaerobacter pelophilus</name>
    <dbReference type="NCBI Taxonomy" id="60036"/>
    <lineage>
        <taxon>Bacteria</taxon>
        <taxon>Pseudomonadati</taxon>
        <taxon>Thermodesulfobacteriota</taxon>
        <taxon>Desulfuromonadia</taxon>
        <taxon>Geobacterales</taxon>
        <taxon>Geobacteraceae</taxon>
        <taxon>Geoanaerobacter</taxon>
    </lineage>
</organism>
<dbReference type="Gene3D" id="3.40.50.1400">
    <property type="match status" value="2"/>
</dbReference>
<evidence type="ECO:0000256" key="4">
    <source>
        <dbReference type="ARBA" id="ARBA00023239"/>
    </source>
</evidence>
<keyword evidence="4 7" id="KW-0456">Lyase</keyword>
<dbReference type="PANTHER" id="PTHR11108:SF1">
    <property type="entry name" value="FERROCHELATASE, MITOCHONDRIAL"/>
    <property type="match status" value="1"/>
</dbReference>
<evidence type="ECO:0000256" key="5">
    <source>
        <dbReference type="ARBA" id="ARBA00023244"/>
    </source>
</evidence>
<dbReference type="GO" id="GO:0046872">
    <property type="term" value="F:metal ion binding"/>
    <property type="evidence" value="ECO:0007669"/>
    <property type="project" value="UniProtKB-KW"/>
</dbReference>
<dbReference type="GO" id="GO:0005737">
    <property type="term" value="C:cytoplasm"/>
    <property type="evidence" value="ECO:0007669"/>
    <property type="project" value="UniProtKB-SubCell"/>
</dbReference>
<keyword evidence="3 7" id="KW-0350">Heme biosynthesis</keyword>
<comment type="catalytic activity">
    <reaction evidence="7 8">
        <text>heme b + 2 H(+) = protoporphyrin IX + Fe(2+)</text>
        <dbReference type="Rhea" id="RHEA:22584"/>
        <dbReference type="ChEBI" id="CHEBI:15378"/>
        <dbReference type="ChEBI" id="CHEBI:29033"/>
        <dbReference type="ChEBI" id="CHEBI:57306"/>
        <dbReference type="ChEBI" id="CHEBI:60344"/>
        <dbReference type="EC" id="4.98.1.1"/>
    </reaction>
</comment>
<evidence type="ECO:0000256" key="6">
    <source>
        <dbReference type="ARBA" id="ARBA00024536"/>
    </source>
</evidence>
<dbReference type="CDD" id="cd00419">
    <property type="entry name" value="Ferrochelatase_C"/>
    <property type="match status" value="1"/>
</dbReference>
<dbReference type="SUPFAM" id="SSF53800">
    <property type="entry name" value="Chelatase"/>
    <property type="match status" value="1"/>
</dbReference>
<dbReference type="PROSITE" id="PS00534">
    <property type="entry name" value="FERROCHELATASE"/>
    <property type="match status" value="1"/>
</dbReference>
<evidence type="ECO:0000256" key="1">
    <source>
        <dbReference type="ARBA" id="ARBA00007718"/>
    </source>
</evidence>
<comment type="pathway">
    <text evidence="7 8">Porphyrin-containing compound metabolism; protoheme biosynthesis; protoheme from protoporphyrin-IX: step 1/1.</text>
</comment>
<evidence type="ECO:0000256" key="3">
    <source>
        <dbReference type="ARBA" id="ARBA00023133"/>
    </source>
</evidence>
<keyword evidence="10" id="KW-1185">Reference proteome</keyword>
<evidence type="ECO:0000313" key="9">
    <source>
        <dbReference type="EMBL" id="MBT0664100.1"/>
    </source>
</evidence>
<feature type="binding site" evidence="7">
    <location>
        <position position="271"/>
    </location>
    <ligand>
        <name>Fe(2+)</name>
        <dbReference type="ChEBI" id="CHEBI:29033"/>
    </ligand>
</feature>
<comment type="catalytic activity">
    <reaction evidence="6">
        <text>Fe-coproporphyrin III + 2 H(+) = coproporphyrin III + Fe(2+)</text>
        <dbReference type="Rhea" id="RHEA:49572"/>
        <dbReference type="ChEBI" id="CHEBI:15378"/>
        <dbReference type="ChEBI" id="CHEBI:29033"/>
        <dbReference type="ChEBI" id="CHEBI:68438"/>
        <dbReference type="ChEBI" id="CHEBI:131725"/>
        <dbReference type="EC" id="4.99.1.9"/>
    </reaction>
    <physiologicalReaction direction="right-to-left" evidence="6">
        <dbReference type="Rhea" id="RHEA:49574"/>
    </physiologicalReaction>
</comment>
<gene>
    <name evidence="7 9" type="primary">hemH</name>
    <name evidence="9" type="ORF">KI809_07270</name>
</gene>
<feature type="binding site" evidence="7">
    <location>
        <position position="192"/>
    </location>
    <ligand>
        <name>Fe(2+)</name>
        <dbReference type="ChEBI" id="CHEBI:29033"/>
    </ligand>
</feature>
<dbReference type="PANTHER" id="PTHR11108">
    <property type="entry name" value="FERROCHELATASE"/>
    <property type="match status" value="1"/>
</dbReference>
<evidence type="ECO:0000256" key="2">
    <source>
        <dbReference type="ARBA" id="ARBA00023004"/>
    </source>
</evidence>
<dbReference type="InterPro" id="IPR033659">
    <property type="entry name" value="Ferrochelatase_N"/>
</dbReference>
<dbReference type="FunFam" id="3.40.50.1400:FF:000006">
    <property type="entry name" value="Ferrochelatase"/>
    <property type="match status" value="1"/>
</dbReference>
<comment type="similarity">
    <text evidence="1 7 8">Belongs to the ferrochelatase family.</text>
</comment>
<sequence length="319" mass="35884">MSAKTAILLLQMGGPDSLDAVEPFLLNLFADRDIIKIGPAFLQPLIARFIVRRRAPRVMENYRQIGGKSPLRELTDAQAKALEEKLGPDYRCFVAMRYWHPSTLEALAAIRKEGISRVIALSLYPHYSRATTGSSINELNKVLQAAGVQFEVSYIDSFYNHPLYIQALAEKIETGLAGFADRSQVELLFSAHSLPQSFIDDGDPYLSHIEETVRLVMERFEKVSYHLAFQSRAGPVKWLEPSTDEMVKHLAAHGCKNMLMVPLSFVSDHIETLHEIDIEYGSEARQLGITDFRRTESLNSSPLFIECLADLVQQEGNKS</sequence>
<dbReference type="GO" id="GO:0004325">
    <property type="term" value="F:ferrochelatase activity"/>
    <property type="evidence" value="ECO:0007669"/>
    <property type="project" value="UniProtKB-UniRule"/>
</dbReference>
<dbReference type="Proteomes" id="UP000811899">
    <property type="component" value="Unassembled WGS sequence"/>
</dbReference>
<keyword evidence="5 7" id="KW-0627">Porphyrin biosynthesis</keyword>
<comment type="caution">
    <text evidence="9">The sequence shown here is derived from an EMBL/GenBank/DDBJ whole genome shotgun (WGS) entry which is preliminary data.</text>
</comment>
<protein>
    <recommendedName>
        <fullName evidence="7 8">Ferrochelatase</fullName>
        <ecNumber evidence="7 8">4.98.1.1</ecNumber>
    </recommendedName>
    <alternativeName>
        <fullName evidence="7">Heme synthase</fullName>
    </alternativeName>
    <alternativeName>
        <fullName evidence="7">Protoheme ferro-lyase</fullName>
    </alternativeName>
</protein>
<dbReference type="Pfam" id="PF00762">
    <property type="entry name" value="Ferrochelatase"/>
    <property type="match status" value="1"/>
</dbReference>
<dbReference type="EC" id="4.98.1.1" evidence="7 8"/>
<dbReference type="CDD" id="cd03411">
    <property type="entry name" value="Ferrochelatase_N"/>
    <property type="match status" value="1"/>
</dbReference>
<proteinExistence type="inferred from homology"/>